<dbReference type="Proteomes" id="UP000002812">
    <property type="component" value="Unassembled WGS sequence"/>
</dbReference>
<organism evidence="1 2">
    <name type="scientific">Aspergillus oryzae (strain 3.042)</name>
    <name type="common">Yellow koji mold</name>
    <dbReference type="NCBI Taxonomy" id="1160506"/>
    <lineage>
        <taxon>Eukaryota</taxon>
        <taxon>Fungi</taxon>
        <taxon>Dikarya</taxon>
        <taxon>Ascomycota</taxon>
        <taxon>Pezizomycotina</taxon>
        <taxon>Eurotiomycetes</taxon>
        <taxon>Eurotiomycetidae</taxon>
        <taxon>Eurotiales</taxon>
        <taxon>Aspergillaceae</taxon>
        <taxon>Aspergillus</taxon>
        <taxon>Aspergillus subgen. Circumdati</taxon>
    </lineage>
</organism>
<reference evidence="1 2" key="1">
    <citation type="journal article" date="2012" name="Eukaryot. Cell">
        <title>Draft genome sequence of Aspergillus oryzae strain 3.042.</title>
        <authorList>
            <person name="Zhao G."/>
            <person name="Yao Y."/>
            <person name="Qi W."/>
            <person name="Wang C."/>
            <person name="Hou L."/>
            <person name="Zeng B."/>
            <person name="Cao X."/>
        </authorList>
    </citation>
    <scope>NUCLEOTIDE SEQUENCE [LARGE SCALE GENOMIC DNA]</scope>
    <source>
        <strain evidence="1 2">3.042</strain>
    </source>
</reference>
<dbReference type="AlphaFoldDB" id="I7ZST9"/>
<name>I7ZST9_ASPO3</name>
<dbReference type="InterPro" id="IPR021858">
    <property type="entry name" value="Fun_TF"/>
</dbReference>
<evidence type="ECO:0000313" key="1">
    <source>
        <dbReference type="EMBL" id="EIT75099.1"/>
    </source>
</evidence>
<protein>
    <submittedName>
        <fullName evidence="1">Uncharacterized protein</fullName>
    </submittedName>
</protein>
<dbReference type="InterPro" id="IPR053175">
    <property type="entry name" value="DHMBA_Reg_Transcription_Factor"/>
</dbReference>
<proteinExistence type="predicted"/>
<comment type="caution">
    <text evidence="1">The sequence shown here is derived from an EMBL/GenBank/DDBJ whole genome shotgun (WGS) entry which is preliminary data.</text>
</comment>
<reference evidence="2" key="2">
    <citation type="submission" date="2012-06" db="EMBL/GenBank/DDBJ databases">
        <title>Comparative genomic analyses of Aspergillus oryzae 3.042 and A. oryzae RIB40 for soy-sauce fermentation.</title>
        <authorList>
            <person name="Zhao G."/>
            <person name="Hou L."/>
            <person name="Wang C."/>
            <person name="Cao X."/>
        </authorList>
    </citation>
    <scope>NUCLEOTIDE SEQUENCE [LARGE SCALE GENOMIC DNA]</scope>
    <source>
        <strain evidence="2">3.042</strain>
    </source>
</reference>
<dbReference type="HOGENOM" id="CLU_1011866_0_0_1"/>
<dbReference type="PANTHER" id="PTHR38791:SF12">
    <property type="entry name" value="TRANSCRIPTION FACTOR DOMAIN-CONTAINING PROTEIN-RELATED"/>
    <property type="match status" value="1"/>
</dbReference>
<dbReference type="EMBL" id="AKHY01000182">
    <property type="protein sequence ID" value="EIT75099.1"/>
    <property type="molecule type" value="Genomic_DNA"/>
</dbReference>
<dbReference type="PANTHER" id="PTHR38791">
    <property type="entry name" value="ZN(II)2CYS6 TRANSCRIPTION FACTOR (EUROFUNG)-RELATED-RELATED"/>
    <property type="match status" value="1"/>
</dbReference>
<dbReference type="Pfam" id="PF11951">
    <property type="entry name" value="Fungal_trans_2"/>
    <property type="match status" value="1"/>
</dbReference>
<accession>I7ZST9</accession>
<dbReference type="OrthoDB" id="4356994at2759"/>
<evidence type="ECO:0000313" key="2">
    <source>
        <dbReference type="Proteomes" id="UP000002812"/>
    </source>
</evidence>
<gene>
    <name evidence="1" type="ORF">Ao3042_08966</name>
</gene>
<sequence length="275" mass="31907">MKSWQWSSFCYLYQGPAATNKIIMRMILALSASDMHRNGLIVRTPGRPTAEDHGRYHYGLAVKEFRQSLVSPRQVSPAELEAIFATMFLMVTYEWQYGHCVRHLELHLQGVKSLLESHPELFQIKDVNNVLLSMESEESNEPESRVSFIPEQLLLWILLRYIDASCQPMGLSESLYDYVLQSGNPALHPDRLYRCARVWGRCFWGKQYPDQEVSDDMENYRALELLHAGMSLRHRTWKLLFDNIPDSGYQAESFFNEIMAVRDPNSPARPQCDAR</sequence>